<evidence type="ECO:0000256" key="8">
    <source>
        <dbReference type="ARBA" id="ARBA00022833"/>
    </source>
</evidence>
<dbReference type="PROSITE" id="PS00518">
    <property type="entry name" value="ZF_RING_1"/>
    <property type="match status" value="1"/>
</dbReference>
<dbReference type="OrthoDB" id="1431934at2759"/>
<dbReference type="GO" id="GO:0061630">
    <property type="term" value="F:ubiquitin protein ligase activity"/>
    <property type="evidence" value="ECO:0007669"/>
    <property type="project" value="UniProtKB-EC"/>
</dbReference>
<dbReference type="AlphaFoldDB" id="A0A9P6E4E7"/>
<name>A0A9P6E4E7_9AGAR</name>
<keyword evidence="7" id="KW-0833">Ubl conjugation pathway</keyword>
<reference evidence="12" key="1">
    <citation type="submission" date="2020-11" db="EMBL/GenBank/DDBJ databases">
        <authorList>
            <consortium name="DOE Joint Genome Institute"/>
            <person name="Ahrendt S."/>
            <person name="Riley R."/>
            <person name="Andreopoulos W."/>
            <person name="Labutti K."/>
            <person name="Pangilinan J."/>
            <person name="Ruiz-Duenas F.J."/>
            <person name="Barrasa J.M."/>
            <person name="Sanchez-Garcia M."/>
            <person name="Camarero S."/>
            <person name="Miyauchi S."/>
            <person name="Serrano A."/>
            <person name="Linde D."/>
            <person name="Babiker R."/>
            <person name="Drula E."/>
            <person name="Ayuso-Fernandez I."/>
            <person name="Pacheco R."/>
            <person name="Padilla G."/>
            <person name="Ferreira P."/>
            <person name="Barriuso J."/>
            <person name="Kellner H."/>
            <person name="Castanera R."/>
            <person name="Alfaro M."/>
            <person name="Ramirez L."/>
            <person name="Pisabarro A.G."/>
            <person name="Kuo A."/>
            <person name="Tritt A."/>
            <person name="Lipzen A."/>
            <person name="He G."/>
            <person name="Yan M."/>
            <person name="Ng V."/>
            <person name="Cullen D."/>
            <person name="Martin F."/>
            <person name="Rosso M.-N."/>
            <person name="Henrissat B."/>
            <person name="Hibbett D."/>
            <person name="Martinez A.T."/>
            <person name="Grigoriev I.V."/>
        </authorList>
    </citation>
    <scope>NUCLEOTIDE SEQUENCE</scope>
    <source>
        <strain evidence="12">CBS 506.95</strain>
    </source>
</reference>
<dbReference type="InterPro" id="IPR001841">
    <property type="entry name" value="Znf_RING"/>
</dbReference>
<dbReference type="InterPro" id="IPR002867">
    <property type="entry name" value="IBR_dom"/>
</dbReference>
<dbReference type="GO" id="GO:0008270">
    <property type="term" value="F:zinc ion binding"/>
    <property type="evidence" value="ECO:0007669"/>
    <property type="project" value="UniProtKB-KW"/>
</dbReference>
<evidence type="ECO:0000256" key="3">
    <source>
        <dbReference type="ARBA" id="ARBA00022679"/>
    </source>
</evidence>
<evidence type="ECO:0000256" key="1">
    <source>
        <dbReference type="ARBA" id="ARBA00001798"/>
    </source>
</evidence>
<dbReference type="Gene3D" id="3.30.40.10">
    <property type="entry name" value="Zinc/RING finger domain, C3HC4 (zinc finger)"/>
    <property type="match status" value="1"/>
</dbReference>
<dbReference type="PROSITE" id="PS51873">
    <property type="entry name" value="TRIAD"/>
    <property type="match status" value="1"/>
</dbReference>
<evidence type="ECO:0000256" key="4">
    <source>
        <dbReference type="ARBA" id="ARBA00022723"/>
    </source>
</evidence>
<dbReference type="Pfam" id="PF13445">
    <property type="entry name" value="zf-RING_UBOX"/>
    <property type="match status" value="1"/>
</dbReference>
<feature type="domain" description="RING-type" evidence="11">
    <location>
        <begin position="520"/>
        <end position="727"/>
    </location>
</feature>
<dbReference type="EMBL" id="MU157948">
    <property type="protein sequence ID" value="KAF9522366.1"/>
    <property type="molecule type" value="Genomic_DNA"/>
</dbReference>
<dbReference type="Proteomes" id="UP000807306">
    <property type="component" value="Unassembled WGS sequence"/>
</dbReference>
<keyword evidence="13" id="KW-1185">Reference proteome</keyword>
<proteinExistence type="predicted"/>
<keyword evidence="5" id="KW-0677">Repeat</keyword>
<dbReference type="InterPro" id="IPR013083">
    <property type="entry name" value="Znf_RING/FYVE/PHD"/>
</dbReference>
<evidence type="ECO:0000256" key="7">
    <source>
        <dbReference type="ARBA" id="ARBA00022786"/>
    </source>
</evidence>
<evidence type="ECO:0000256" key="6">
    <source>
        <dbReference type="ARBA" id="ARBA00022771"/>
    </source>
</evidence>
<evidence type="ECO:0000256" key="2">
    <source>
        <dbReference type="ARBA" id="ARBA00012251"/>
    </source>
</evidence>
<dbReference type="PROSITE" id="PS50089">
    <property type="entry name" value="ZF_RING_2"/>
    <property type="match status" value="1"/>
</dbReference>
<dbReference type="CDD" id="cd20335">
    <property type="entry name" value="BRcat_RBR"/>
    <property type="match status" value="1"/>
</dbReference>
<feature type="domain" description="RING-type" evidence="10">
    <location>
        <begin position="524"/>
        <end position="565"/>
    </location>
</feature>
<evidence type="ECO:0000313" key="12">
    <source>
        <dbReference type="EMBL" id="KAF9522366.1"/>
    </source>
</evidence>
<dbReference type="GO" id="GO:0016567">
    <property type="term" value="P:protein ubiquitination"/>
    <property type="evidence" value="ECO:0007669"/>
    <property type="project" value="InterPro"/>
</dbReference>
<dbReference type="Gene3D" id="1.20.120.1750">
    <property type="match status" value="1"/>
</dbReference>
<keyword evidence="6 9" id="KW-0863">Zinc-finger</keyword>
<sequence>MDKNLVTFGAGLEVRTVTPSFEVNKISVKGLSLDSTPEAVASLFIDRGIAPNDVFVPFRTRPDKNGVGEALVYVNTAKNPEIIDDLQGVTLSDQVLDIRDVERANGGAPHQTAGAGDESPFLEISWKSPTETVFAHYTSRDKAAQQAEALNGKMWEGRRLNASVEKERVANVGGLFGRLGGRPITHTPARIKISNCPLNSSDNTRFSEFIHSSKVTHHDVSPCSSTKTVRQRLSRQDGVVMSTYKIIADENTPFAKIKVDFRDWSDVTRAHTALNDHKLATIDGETPLLRASFPARYRYQVTIPMRQYRAQTKQWNSLLGWSTASSASKKTMEDAYIQTDTVNGERGSIMAIKIVGDNDKATGALKVRVEGLVAGECLDAAHWHPTFGFNEDTRSMCNRIWETTNVYTKVDIKARALRVFGEPSMVEKAKIMVQEEVERLGGFETVRVIDWRGGISFFVQGGLAKLKEIVGEDRVRLDLTCKPPKITIQGTEEARYDLDRIIEEGKQSASADRVQKLGDGGATCPICTEDVVNGEQLGCGHTYCTSCLKHLLSSIVDTKAFPIVCWGDNSKCKSPITLPFLRRFIRHQVLSKLAEAAFVGYLETHPHELKYCPTPDCRQIYRHNATARRVQCPSCLFEICVACDREAHGGISCEAAKQAEQGDEQLEKAGCKKCPGCPAWILKSEGCNHMHCKYCNTHFCWVCGKAFGKSQGAVYDHMNSEHGGIYC</sequence>
<dbReference type="SUPFAM" id="SSF57850">
    <property type="entry name" value="RING/U-box"/>
    <property type="match status" value="3"/>
</dbReference>
<accession>A0A9P6E4E7</accession>
<dbReference type="Pfam" id="PF01485">
    <property type="entry name" value="IBR"/>
    <property type="match status" value="1"/>
</dbReference>
<dbReference type="InterPro" id="IPR027370">
    <property type="entry name" value="Znf-RING_euk"/>
</dbReference>
<dbReference type="InterPro" id="IPR044066">
    <property type="entry name" value="TRIAD_supradom"/>
</dbReference>
<comment type="catalytic activity">
    <reaction evidence="1">
        <text>[E2 ubiquitin-conjugating enzyme]-S-ubiquitinyl-L-cysteine + [acceptor protein]-L-lysine = [E2 ubiquitin-conjugating enzyme]-L-cysteine + [acceptor protein]-N(6)-ubiquitinyl-L-lysine.</text>
        <dbReference type="EC" id="2.3.2.31"/>
    </reaction>
</comment>
<keyword evidence="8" id="KW-0862">Zinc</keyword>
<evidence type="ECO:0000313" key="13">
    <source>
        <dbReference type="Proteomes" id="UP000807306"/>
    </source>
</evidence>
<evidence type="ECO:0000256" key="9">
    <source>
        <dbReference type="PROSITE-ProRule" id="PRU00175"/>
    </source>
</evidence>
<dbReference type="InterPro" id="IPR031127">
    <property type="entry name" value="E3_UB_ligase_RBR"/>
</dbReference>
<evidence type="ECO:0000256" key="5">
    <source>
        <dbReference type="ARBA" id="ARBA00022737"/>
    </source>
</evidence>
<dbReference type="PANTHER" id="PTHR11685">
    <property type="entry name" value="RBR FAMILY RING FINGER AND IBR DOMAIN-CONTAINING"/>
    <property type="match status" value="1"/>
</dbReference>
<comment type="caution">
    <text evidence="12">The sequence shown here is derived from an EMBL/GenBank/DDBJ whole genome shotgun (WGS) entry which is preliminary data.</text>
</comment>
<evidence type="ECO:0000259" key="11">
    <source>
        <dbReference type="PROSITE" id="PS51873"/>
    </source>
</evidence>
<organism evidence="12 13">
    <name type="scientific">Crepidotus variabilis</name>
    <dbReference type="NCBI Taxonomy" id="179855"/>
    <lineage>
        <taxon>Eukaryota</taxon>
        <taxon>Fungi</taxon>
        <taxon>Dikarya</taxon>
        <taxon>Basidiomycota</taxon>
        <taxon>Agaricomycotina</taxon>
        <taxon>Agaricomycetes</taxon>
        <taxon>Agaricomycetidae</taxon>
        <taxon>Agaricales</taxon>
        <taxon>Agaricineae</taxon>
        <taxon>Crepidotaceae</taxon>
        <taxon>Crepidotus</taxon>
    </lineage>
</organism>
<protein>
    <recommendedName>
        <fullName evidence="2">RBR-type E3 ubiquitin transferase</fullName>
        <ecNumber evidence="2">2.3.2.31</ecNumber>
    </recommendedName>
</protein>
<dbReference type="EC" id="2.3.2.31" evidence="2"/>
<dbReference type="InterPro" id="IPR017907">
    <property type="entry name" value="Znf_RING_CS"/>
</dbReference>
<keyword evidence="3" id="KW-0808">Transferase</keyword>
<gene>
    <name evidence="12" type="ORF">CPB83DRAFT_864541</name>
</gene>
<dbReference type="Pfam" id="PF22191">
    <property type="entry name" value="IBR_1"/>
    <property type="match status" value="1"/>
</dbReference>
<keyword evidence="4" id="KW-0479">Metal-binding</keyword>
<evidence type="ECO:0000259" key="10">
    <source>
        <dbReference type="PROSITE" id="PS50089"/>
    </source>
</evidence>
<dbReference type="SMART" id="SM00647">
    <property type="entry name" value="IBR"/>
    <property type="match status" value="2"/>
</dbReference>